<dbReference type="AlphaFoldDB" id="A0A9W6YG41"/>
<sequence>MITRLMSVELRESNIAVVSLHPGYVDTDMTQGKTTLKPSDSVTAMTNLIAEISLDSTGKFFNLDPQIPAPELPW</sequence>
<protein>
    <submittedName>
        <fullName evidence="3">Unnamed protein product</fullName>
    </submittedName>
</protein>
<dbReference type="InterPro" id="IPR051468">
    <property type="entry name" value="Fungal_SecMetab_SDRs"/>
</dbReference>
<evidence type="ECO:0000313" key="3">
    <source>
        <dbReference type="EMBL" id="GMF63773.1"/>
    </source>
</evidence>
<gene>
    <name evidence="3" type="ORF">Pfra01_002779100</name>
</gene>
<organism evidence="3 4">
    <name type="scientific">Phytophthora fragariaefolia</name>
    <dbReference type="NCBI Taxonomy" id="1490495"/>
    <lineage>
        <taxon>Eukaryota</taxon>
        <taxon>Sar</taxon>
        <taxon>Stramenopiles</taxon>
        <taxon>Oomycota</taxon>
        <taxon>Peronosporomycetes</taxon>
        <taxon>Peronosporales</taxon>
        <taxon>Peronosporaceae</taxon>
        <taxon>Phytophthora</taxon>
    </lineage>
</organism>
<dbReference type="Proteomes" id="UP001165121">
    <property type="component" value="Unassembled WGS sequence"/>
</dbReference>
<dbReference type="SUPFAM" id="SSF51735">
    <property type="entry name" value="NAD(P)-binding Rossmann-fold domains"/>
    <property type="match status" value="1"/>
</dbReference>
<dbReference type="EMBL" id="BSXT01007489">
    <property type="protein sequence ID" value="GMF63773.1"/>
    <property type="molecule type" value="Genomic_DNA"/>
</dbReference>
<dbReference type="OrthoDB" id="5296at2759"/>
<keyword evidence="4" id="KW-1185">Reference proteome</keyword>
<dbReference type="GO" id="GO:0005737">
    <property type="term" value="C:cytoplasm"/>
    <property type="evidence" value="ECO:0007669"/>
    <property type="project" value="TreeGrafter"/>
</dbReference>
<evidence type="ECO:0000256" key="1">
    <source>
        <dbReference type="ARBA" id="ARBA00022857"/>
    </source>
</evidence>
<dbReference type="InterPro" id="IPR036291">
    <property type="entry name" value="NAD(P)-bd_dom_sf"/>
</dbReference>
<accession>A0A9W6YG41</accession>
<reference evidence="3" key="1">
    <citation type="submission" date="2023-04" db="EMBL/GenBank/DDBJ databases">
        <title>Phytophthora fragariaefolia NBRC 109709.</title>
        <authorList>
            <person name="Ichikawa N."/>
            <person name="Sato H."/>
            <person name="Tonouchi N."/>
        </authorList>
    </citation>
    <scope>NUCLEOTIDE SEQUENCE</scope>
    <source>
        <strain evidence="3">NBRC 109709</strain>
    </source>
</reference>
<dbReference type="GO" id="GO:0016491">
    <property type="term" value="F:oxidoreductase activity"/>
    <property type="evidence" value="ECO:0007669"/>
    <property type="project" value="UniProtKB-KW"/>
</dbReference>
<evidence type="ECO:0000313" key="4">
    <source>
        <dbReference type="Proteomes" id="UP001165121"/>
    </source>
</evidence>
<name>A0A9W6YG41_9STRA</name>
<dbReference type="PANTHER" id="PTHR43544">
    <property type="entry name" value="SHORT-CHAIN DEHYDROGENASE/REDUCTASE"/>
    <property type="match status" value="1"/>
</dbReference>
<dbReference type="PANTHER" id="PTHR43544:SF7">
    <property type="entry name" value="NADB-LER2"/>
    <property type="match status" value="1"/>
</dbReference>
<dbReference type="Gene3D" id="3.40.50.720">
    <property type="entry name" value="NAD(P)-binding Rossmann-like Domain"/>
    <property type="match status" value="1"/>
</dbReference>
<keyword evidence="1" id="KW-0521">NADP</keyword>
<evidence type="ECO:0000256" key="2">
    <source>
        <dbReference type="ARBA" id="ARBA00023002"/>
    </source>
</evidence>
<keyword evidence="2" id="KW-0560">Oxidoreductase</keyword>
<proteinExistence type="predicted"/>
<comment type="caution">
    <text evidence="3">The sequence shown here is derived from an EMBL/GenBank/DDBJ whole genome shotgun (WGS) entry which is preliminary data.</text>
</comment>